<gene>
    <name evidence="2" type="ORF">BCR44DRAFT_39907</name>
</gene>
<feature type="compositionally biased region" description="Basic and acidic residues" evidence="1">
    <location>
        <begin position="126"/>
        <end position="138"/>
    </location>
</feature>
<evidence type="ECO:0000313" key="2">
    <source>
        <dbReference type="EMBL" id="ORZ32559.1"/>
    </source>
</evidence>
<feature type="compositionally biased region" description="Polar residues" evidence="1">
    <location>
        <begin position="60"/>
        <end position="76"/>
    </location>
</feature>
<reference evidence="2 3" key="1">
    <citation type="submission" date="2016-07" db="EMBL/GenBank/DDBJ databases">
        <title>Pervasive Adenine N6-methylation of Active Genes in Fungi.</title>
        <authorList>
            <consortium name="DOE Joint Genome Institute"/>
            <person name="Mondo S.J."/>
            <person name="Dannebaum R.O."/>
            <person name="Kuo R.C."/>
            <person name="Labutti K."/>
            <person name="Haridas S."/>
            <person name="Kuo A."/>
            <person name="Salamov A."/>
            <person name="Ahrendt S.R."/>
            <person name="Lipzen A."/>
            <person name="Sullivan W."/>
            <person name="Andreopoulos W.B."/>
            <person name="Clum A."/>
            <person name="Lindquist E."/>
            <person name="Daum C."/>
            <person name="Ramamoorthy G.K."/>
            <person name="Gryganskyi A."/>
            <person name="Culley D."/>
            <person name="Magnuson J.K."/>
            <person name="James T.Y."/>
            <person name="O'Malley M.A."/>
            <person name="Stajich J.E."/>
            <person name="Spatafora J.W."/>
            <person name="Visel A."/>
            <person name="Grigoriev I.V."/>
        </authorList>
    </citation>
    <scope>NUCLEOTIDE SEQUENCE [LARGE SCALE GENOMIC DNA]</scope>
    <source>
        <strain evidence="2 3">PL171</strain>
    </source>
</reference>
<feature type="region of interest" description="Disordered" evidence="1">
    <location>
        <begin position="56"/>
        <end position="79"/>
    </location>
</feature>
<keyword evidence="3" id="KW-1185">Reference proteome</keyword>
<name>A0A1Y2HDC0_9FUNG</name>
<feature type="region of interest" description="Disordered" evidence="1">
    <location>
        <begin position="123"/>
        <end position="184"/>
    </location>
</feature>
<dbReference type="EMBL" id="MCFL01000045">
    <property type="protein sequence ID" value="ORZ32559.1"/>
    <property type="molecule type" value="Genomic_DNA"/>
</dbReference>
<feature type="region of interest" description="Disordered" evidence="1">
    <location>
        <begin position="1"/>
        <end position="23"/>
    </location>
</feature>
<feature type="compositionally biased region" description="Polar residues" evidence="1">
    <location>
        <begin position="172"/>
        <end position="182"/>
    </location>
</feature>
<proteinExistence type="predicted"/>
<organism evidence="2 3">
    <name type="scientific">Catenaria anguillulae PL171</name>
    <dbReference type="NCBI Taxonomy" id="765915"/>
    <lineage>
        <taxon>Eukaryota</taxon>
        <taxon>Fungi</taxon>
        <taxon>Fungi incertae sedis</taxon>
        <taxon>Blastocladiomycota</taxon>
        <taxon>Blastocladiomycetes</taxon>
        <taxon>Blastocladiales</taxon>
        <taxon>Catenariaceae</taxon>
        <taxon>Catenaria</taxon>
    </lineage>
</organism>
<accession>A0A1Y2HDC0</accession>
<feature type="region of interest" description="Disordered" evidence="1">
    <location>
        <begin position="251"/>
        <end position="282"/>
    </location>
</feature>
<protein>
    <submittedName>
        <fullName evidence="2">Uncharacterized protein</fullName>
    </submittedName>
</protein>
<comment type="caution">
    <text evidence="2">The sequence shown here is derived from an EMBL/GenBank/DDBJ whole genome shotgun (WGS) entry which is preliminary data.</text>
</comment>
<evidence type="ECO:0000256" key="1">
    <source>
        <dbReference type="SAM" id="MobiDB-lite"/>
    </source>
</evidence>
<dbReference type="AlphaFoldDB" id="A0A1Y2HDC0"/>
<sequence>MIALDPEPNRHLSVEPLDTPPPSAADLARTSLFKLHQLLALLHTKAVVAAQLGQERGASDNYTQSDSGTGGSTPDRSNFRLDDTIRLTTEVLDTQAELLIAIEDHESSCALQKTSTVYDNQQFEPEQGHSRHPDRVDFDADGNDPDRLSPPSTLKRPGPGPDFFTAHGPTKQPHSTSATGSAQDMVESLPKIASPSLAVTAAARPDSLLSTSTAPSSSLLAHSSHQDALSAVANPARSASAAPPIDIPALFSALPSLPPTPNPDPSQAGETQPRIPLGTPSALGLDIPSRKKIYRSRYDATGVLQTQSPGALVLAHTLLPPRTLDPAAAAVYRARLCNPGCKSRAPVKVIEQLLPLGLGESMSHAELRAALSSSLSSSNLNGSISYAFNRPVFLLATVDRDLRRDLWDLLVAQLGDTAAERISHKAQLGLLLGVECVGLEEPTVDSKVPLQADRRYCLRERIAIVDFRRRTRAKSGKILGPLLEGDDDNVTQVDDLSTIVGAKQPMLSKIDPMSTNLPAAAVQAGILQAPPEPYRKAFSHQGPDQVSLHQTVPTQVQEQADVLALAQAQWQAEFQARLTAHAFAIGLAAARMVHPEAQSQFDPLASVTQAQAQAHLQHVHALQTGQLPLTPSNRDQTTATYENARCISGQLQIHAHASVLAHELVPARELSAERKARYLNVAVSDCAIRSLPWIVFQLAIGRGPTRPFSLMTVRQAMAEAGMDAGGTCDETTLRNVVNGAASRPLFAVDELQIVEHEHVWMRLARQVEKQHVFVPPHTRLVMLMGLECVEQQVSDQITAGRLYVIRERYALIV</sequence>
<dbReference type="Proteomes" id="UP000193411">
    <property type="component" value="Unassembled WGS sequence"/>
</dbReference>
<evidence type="ECO:0000313" key="3">
    <source>
        <dbReference type="Proteomes" id="UP000193411"/>
    </source>
</evidence>